<organism evidence="3 4">
    <name type="scientific">Cimex lectularius</name>
    <name type="common">Bed bug</name>
    <name type="synonym">Acanthia lectularia</name>
    <dbReference type="NCBI Taxonomy" id="79782"/>
    <lineage>
        <taxon>Eukaryota</taxon>
        <taxon>Metazoa</taxon>
        <taxon>Ecdysozoa</taxon>
        <taxon>Arthropoda</taxon>
        <taxon>Hexapoda</taxon>
        <taxon>Insecta</taxon>
        <taxon>Pterygota</taxon>
        <taxon>Neoptera</taxon>
        <taxon>Paraneoptera</taxon>
        <taxon>Hemiptera</taxon>
        <taxon>Heteroptera</taxon>
        <taxon>Panheteroptera</taxon>
        <taxon>Cimicomorpha</taxon>
        <taxon>Cimicidae</taxon>
        <taxon>Cimex</taxon>
    </lineage>
</organism>
<proteinExistence type="inferred from homology"/>
<keyword evidence="2" id="KW-1133">Transmembrane helix</keyword>
<dbReference type="PANTHER" id="PTHR12832">
    <property type="entry name" value="TESTIS-SPECIFIC PROTEIN PBS13 T-COMPLEX 11"/>
    <property type="match status" value="1"/>
</dbReference>
<name>A0A8I6SDG8_CIMLE</name>
<dbReference type="Proteomes" id="UP000494040">
    <property type="component" value="Unassembled WGS sequence"/>
</dbReference>
<accession>A0A8I6SDG8</accession>
<feature type="transmembrane region" description="Helical" evidence="2">
    <location>
        <begin position="270"/>
        <end position="289"/>
    </location>
</feature>
<dbReference type="InterPro" id="IPR008862">
    <property type="entry name" value="Tcp11"/>
</dbReference>
<keyword evidence="2" id="KW-0472">Membrane</keyword>
<protein>
    <submittedName>
        <fullName evidence="3">Uncharacterized protein</fullName>
    </submittedName>
</protein>
<keyword evidence="2" id="KW-0812">Transmembrane</keyword>
<evidence type="ECO:0000256" key="1">
    <source>
        <dbReference type="ARBA" id="ARBA00010954"/>
    </source>
</evidence>
<comment type="similarity">
    <text evidence="1">Belongs to the TCP11 family.</text>
</comment>
<reference evidence="3" key="1">
    <citation type="submission" date="2022-01" db="UniProtKB">
        <authorList>
            <consortium name="EnsemblMetazoa"/>
        </authorList>
    </citation>
    <scope>IDENTIFICATION</scope>
</reference>
<dbReference type="OMA" id="FMETMYN"/>
<evidence type="ECO:0000313" key="3">
    <source>
        <dbReference type="EnsemblMetazoa" id="XP_014262351.1"/>
    </source>
</evidence>
<dbReference type="Pfam" id="PF05794">
    <property type="entry name" value="Tcp11"/>
    <property type="match status" value="1"/>
</dbReference>
<keyword evidence="4" id="KW-1185">Reference proteome</keyword>
<evidence type="ECO:0000313" key="4">
    <source>
        <dbReference type="Proteomes" id="UP000494040"/>
    </source>
</evidence>
<evidence type="ECO:0000256" key="2">
    <source>
        <dbReference type="SAM" id="Phobius"/>
    </source>
</evidence>
<dbReference type="EnsemblMetazoa" id="XM_014406865.2">
    <property type="protein sequence ID" value="XP_014262351.1"/>
    <property type="gene ID" value="LOC106674246"/>
</dbReference>
<dbReference type="OrthoDB" id="276323at2759"/>
<sequence>MFRNPESEGRKNGVDDRDYSDGEDLIRNLSLAHEMALCDRVLATTSSDYHSESPLRDSIQFQMHQAFWDAFQEELEQDPPKLDMAYVLLDEIREKLISVMTPNVKKMKADVNRLLDQEDIKAKVEEGTFVLELYANSVISVMKRICAPIRDSDILKLAQEKVPVKIFRGIVETLDLMKIDLINYTLSAIKPDVVANDMDYERTKLAEYICRFGKGLPITRAWLQKHKNPKKDMKEVLFDAYMDLLTWPNESYPETLVLDFPKLTYLKNEYYRVIMLSSIMFIAYTFMPIKLNRDKEMRKNLKAKIKTLLSEVNDDTLLKSIIPDIVEQIKEDANRALKKIDRPSLTQHELKSLASQLLSLIMSDSKIKYIVKMRVGNFLRSVLDDKATSEIPTSLGFVKDELTALSSQFAYIVGHNYCVCSPHYSNILQS</sequence>
<dbReference type="AlphaFoldDB" id="A0A8I6SDG8"/>
<dbReference type="PANTHER" id="PTHR12832:SF11">
    <property type="entry name" value="LD23868P"/>
    <property type="match status" value="1"/>
</dbReference>
<dbReference type="RefSeq" id="XP_014262351.1">
    <property type="nucleotide sequence ID" value="XM_014406865.2"/>
</dbReference>
<dbReference type="GO" id="GO:0007165">
    <property type="term" value="P:signal transduction"/>
    <property type="evidence" value="ECO:0007669"/>
    <property type="project" value="TreeGrafter"/>
</dbReference>
<dbReference type="GeneID" id="106674246"/>
<dbReference type="KEGG" id="clec:106674246"/>